<evidence type="ECO:0000313" key="3">
    <source>
        <dbReference type="Proteomes" id="UP000799776"/>
    </source>
</evidence>
<feature type="compositionally biased region" description="Polar residues" evidence="1">
    <location>
        <begin position="141"/>
        <end position="154"/>
    </location>
</feature>
<accession>A0A6A5YBB9</accession>
<feature type="compositionally biased region" description="Basic and acidic residues" evidence="1">
    <location>
        <begin position="206"/>
        <end position="217"/>
    </location>
</feature>
<reference evidence="2" key="1">
    <citation type="journal article" date="2020" name="Stud. Mycol.">
        <title>101 Dothideomycetes genomes: a test case for predicting lifestyles and emergence of pathogens.</title>
        <authorList>
            <person name="Haridas S."/>
            <person name="Albert R."/>
            <person name="Binder M."/>
            <person name="Bloem J."/>
            <person name="Labutti K."/>
            <person name="Salamov A."/>
            <person name="Andreopoulos B."/>
            <person name="Baker S."/>
            <person name="Barry K."/>
            <person name="Bills G."/>
            <person name="Bluhm B."/>
            <person name="Cannon C."/>
            <person name="Castanera R."/>
            <person name="Culley D."/>
            <person name="Daum C."/>
            <person name="Ezra D."/>
            <person name="Gonzalez J."/>
            <person name="Henrissat B."/>
            <person name="Kuo A."/>
            <person name="Liang C."/>
            <person name="Lipzen A."/>
            <person name="Lutzoni F."/>
            <person name="Magnuson J."/>
            <person name="Mondo S."/>
            <person name="Nolan M."/>
            <person name="Ohm R."/>
            <person name="Pangilinan J."/>
            <person name="Park H.-J."/>
            <person name="Ramirez L."/>
            <person name="Alfaro M."/>
            <person name="Sun H."/>
            <person name="Tritt A."/>
            <person name="Yoshinaga Y."/>
            <person name="Zwiers L.-H."/>
            <person name="Turgeon B."/>
            <person name="Goodwin S."/>
            <person name="Spatafora J."/>
            <person name="Crous P."/>
            <person name="Grigoriev I."/>
        </authorList>
    </citation>
    <scope>NUCLEOTIDE SEQUENCE</scope>
    <source>
        <strain evidence="2">CBS 121410</strain>
    </source>
</reference>
<feature type="region of interest" description="Disordered" evidence="1">
    <location>
        <begin position="136"/>
        <end position="254"/>
    </location>
</feature>
<gene>
    <name evidence="2" type="ORF">K490DRAFT_55758</name>
</gene>
<dbReference type="Proteomes" id="UP000799776">
    <property type="component" value="Unassembled WGS sequence"/>
</dbReference>
<keyword evidence="3" id="KW-1185">Reference proteome</keyword>
<protein>
    <submittedName>
        <fullName evidence="2">Uncharacterized protein</fullName>
    </submittedName>
</protein>
<feature type="compositionally biased region" description="Polar residues" evidence="1">
    <location>
        <begin position="238"/>
        <end position="254"/>
    </location>
</feature>
<feature type="compositionally biased region" description="Low complexity" evidence="1">
    <location>
        <begin position="155"/>
        <end position="169"/>
    </location>
</feature>
<dbReference type="AlphaFoldDB" id="A0A6A5YBB9"/>
<proteinExistence type="predicted"/>
<name>A0A6A5YBB9_9PEZI</name>
<organism evidence="2 3">
    <name type="scientific">Saccharata proteae CBS 121410</name>
    <dbReference type="NCBI Taxonomy" id="1314787"/>
    <lineage>
        <taxon>Eukaryota</taxon>
        <taxon>Fungi</taxon>
        <taxon>Dikarya</taxon>
        <taxon>Ascomycota</taxon>
        <taxon>Pezizomycotina</taxon>
        <taxon>Dothideomycetes</taxon>
        <taxon>Dothideomycetes incertae sedis</taxon>
        <taxon>Botryosphaeriales</taxon>
        <taxon>Saccharataceae</taxon>
        <taxon>Saccharata</taxon>
    </lineage>
</organism>
<sequence>MQGSLHRPILYICVAYNEMLKHPSRVPPSVAGPATDRGRSTMQNNDLACHECIMPKINNLPVSKTPITGRYKSQRDRLPSCCLESWMLRTQQTALRSMASYGGQISRAGHDSGNAGGRSWSMQNGARLAMRRQTVDVLTSRPIQDRTSQATGLRTTQSATSGTTGTTGALDPASYRNQRQVDDLRFIGSWPLRDSGPGHPAATTVHSDRTVRDDSRYGSRTQAQDPLQRWMAEDAKTSHWNSEAATASYKQRQG</sequence>
<dbReference type="EMBL" id="ML978715">
    <property type="protein sequence ID" value="KAF2089165.1"/>
    <property type="molecule type" value="Genomic_DNA"/>
</dbReference>
<evidence type="ECO:0000256" key="1">
    <source>
        <dbReference type="SAM" id="MobiDB-lite"/>
    </source>
</evidence>
<evidence type="ECO:0000313" key="2">
    <source>
        <dbReference type="EMBL" id="KAF2089165.1"/>
    </source>
</evidence>